<dbReference type="PATRIC" id="fig|329854.7.peg.4676"/>
<reference evidence="1 2" key="1">
    <citation type="submission" date="2016-02" db="EMBL/GenBank/DDBJ databases">
        <authorList>
            <person name="Wen L."/>
            <person name="He K."/>
            <person name="Yang H."/>
        </authorList>
    </citation>
    <scope>NUCLEOTIDE SEQUENCE [LARGE SCALE GENOMIC DNA]</scope>
    <source>
        <strain evidence="1 2">KLE1704</strain>
    </source>
</reference>
<dbReference type="Proteomes" id="UP000070319">
    <property type="component" value="Unassembled WGS sequence"/>
</dbReference>
<evidence type="ECO:0000313" key="2">
    <source>
        <dbReference type="Proteomes" id="UP000070319"/>
    </source>
</evidence>
<protein>
    <submittedName>
        <fullName evidence="1">Uncharacterized protein</fullName>
    </submittedName>
</protein>
<gene>
    <name evidence="1" type="ORF">HMPREF2531_04603</name>
</gene>
<sequence length="40" mass="4761">MLFPLPHSAPLYIYLQQQWKGIFILSIKHISVFIRKFASQ</sequence>
<dbReference type="EMBL" id="LTDF01000164">
    <property type="protein sequence ID" value="KXT42771.1"/>
    <property type="molecule type" value="Genomic_DNA"/>
</dbReference>
<proteinExistence type="predicted"/>
<name>A0A139KU97_9BACE</name>
<evidence type="ECO:0000313" key="1">
    <source>
        <dbReference type="EMBL" id="KXT42771.1"/>
    </source>
</evidence>
<dbReference type="AlphaFoldDB" id="A0A139KU97"/>
<comment type="caution">
    <text evidence="1">The sequence shown here is derived from an EMBL/GenBank/DDBJ whole genome shotgun (WGS) entry which is preliminary data.</text>
</comment>
<organism evidence="1">
    <name type="scientific">Bacteroides intestinalis</name>
    <dbReference type="NCBI Taxonomy" id="329854"/>
    <lineage>
        <taxon>Bacteria</taxon>
        <taxon>Pseudomonadati</taxon>
        <taxon>Bacteroidota</taxon>
        <taxon>Bacteroidia</taxon>
        <taxon>Bacteroidales</taxon>
        <taxon>Bacteroidaceae</taxon>
        <taxon>Bacteroides</taxon>
    </lineage>
</organism>
<accession>A0A139KU97</accession>